<dbReference type="SMART" id="SM00849">
    <property type="entry name" value="Lactamase_B"/>
    <property type="match status" value="1"/>
</dbReference>
<reference evidence="6" key="1">
    <citation type="submission" date="2022-10" db="EMBL/GenBank/DDBJ databases">
        <title>Culturing micro-colonial fungi from biological soil crusts in the Mojave desert and describing Neophaeococcomyces mojavensis, and introducing the new genera and species Taxawa tesnikishii.</title>
        <authorList>
            <person name="Kurbessoian T."/>
            <person name="Stajich J.E."/>
        </authorList>
    </citation>
    <scope>NUCLEOTIDE SEQUENCE</scope>
    <source>
        <strain evidence="6">TK_41</strain>
    </source>
</reference>
<evidence type="ECO:0000256" key="2">
    <source>
        <dbReference type="ARBA" id="ARBA00022723"/>
    </source>
</evidence>
<dbReference type="GO" id="GO:0046872">
    <property type="term" value="F:metal ion binding"/>
    <property type="evidence" value="ECO:0007669"/>
    <property type="project" value="UniProtKB-KW"/>
</dbReference>
<name>A0AA38XJP0_9EURO</name>
<comment type="caution">
    <text evidence="6">The sequence shown here is derived from an EMBL/GenBank/DDBJ whole genome shotgun (WGS) entry which is preliminary data.</text>
</comment>
<evidence type="ECO:0000259" key="5">
    <source>
        <dbReference type="SMART" id="SM00849"/>
    </source>
</evidence>
<keyword evidence="4" id="KW-0862">Zinc</keyword>
<evidence type="ECO:0000256" key="3">
    <source>
        <dbReference type="ARBA" id="ARBA00022801"/>
    </source>
</evidence>
<dbReference type="PANTHER" id="PTHR42978">
    <property type="entry name" value="QUORUM-QUENCHING LACTONASE YTNP-RELATED-RELATED"/>
    <property type="match status" value="1"/>
</dbReference>
<evidence type="ECO:0000313" key="6">
    <source>
        <dbReference type="EMBL" id="KAJ9614298.1"/>
    </source>
</evidence>
<evidence type="ECO:0000256" key="4">
    <source>
        <dbReference type="ARBA" id="ARBA00022833"/>
    </source>
</evidence>
<dbReference type="AlphaFoldDB" id="A0AA38XJP0"/>
<dbReference type="EMBL" id="JAPDRK010000003">
    <property type="protein sequence ID" value="KAJ9614298.1"/>
    <property type="molecule type" value="Genomic_DNA"/>
</dbReference>
<dbReference type="Proteomes" id="UP001172673">
    <property type="component" value="Unassembled WGS sequence"/>
</dbReference>
<dbReference type="GO" id="GO:0016787">
    <property type="term" value="F:hydrolase activity"/>
    <property type="evidence" value="ECO:0007669"/>
    <property type="project" value="UniProtKB-KW"/>
</dbReference>
<keyword evidence="2" id="KW-0479">Metal-binding</keyword>
<comment type="similarity">
    <text evidence="1">Belongs to the metallo-beta-lactamase superfamily.</text>
</comment>
<evidence type="ECO:0000256" key="1">
    <source>
        <dbReference type="ARBA" id="ARBA00007749"/>
    </source>
</evidence>
<dbReference type="InterPro" id="IPR036866">
    <property type="entry name" value="RibonucZ/Hydroxyglut_hydro"/>
</dbReference>
<dbReference type="PANTHER" id="PTHR42978:SF5">
    <property type="entry name" value="METALLO-BETA-LACTAMASE DOMAIN-CONTAINING PROTEIN"/>
    <property type="match status" value="1"/>
</dbReference>
<sequence>MADSVSSVAIPAGEISVAVYIIDTRSRIDKLPLTFLLRPALEPLEYMPTIPSWSFLIEHPSGHKAVFDLGMPKNIKELAPQVSQDDRFDDWDIRSPKEVIDILEENNVPASQINSAIWSHWHWDHIGDPSRFPSSTDLIVGPGFMKALLPAYPINQDSPVRESDFRGRKVIEVDFENSKLATKVAGFPAFDFFGDGSLYLLDTPGHAIGHMGALARTTTNPDTFIFMGGDLSHHGGQLRPSKYLHIPSQLSGTLSDVPNPYPGSSFERLLISRTGSKEMPFFLSAAPQVVDEERLAETRSKAQVADAQENIWLVCAHDPTISKVADFFPAPANEWKAKGWRSMTLWSFLDDLYPAVEKLGGKFSNAGTV</sequence>
<proteinExistence type="inferred from homology"/>
<gene>
    <name evidence="6" type="ORF">H2200_002434</name>
</gene>
<dbReference type="InterPro" id="IPR001279">
    <property type="entry name" value="Metallo-B-lactamas"/>
</dbReference>
<keyword evidence="3" id="KW-0378">Hydrolase</keyword>
<evidence type="ECO:0000313" key="7">
    <source>
        <dbReference type="Proteomes" id="UP001172673"/>
    </source>
</evidence>
<organism evidence="6 7">
    <name type="scientific">Cladophialophora chaetospira</name>
    <dbReference type="NCBI Taxonomy" id="386627"/>
    <lineage>
        <taxon>Eukaryota</taxon>
        <taxon>Fungi</taxon>
        <taxon>Dikarya</taxon>
        <taxon>Ascomycota</taxon>
        <taxon>Pezizomycotina</taxon>
        <taxon>Eurotiomycetes</taxon>
        <taxon>Chaetothyriomycetidae</taxon>
        <taxon>Chaetothyriales</taxon>
        <taxon>Herpotrichiellaceae</taxon>
        <taxon>Cladophialophora</taxon>
    </lineage>
</organism>
<dbReference type="Pfam" id="PF00753">
    <property type="entry name" value="Lactamase_B"/>
    <property type="match status" value="1"/>
</dbReference>
<dbReference type="SUPFAM" id="SSF56281">
    <property type="entry name" value="Metallo-hydrolase/oxidoreductase"/>
    <property type="match status" value="1"/>
</dbReference>
<keyword evidence="7" id="KW-1185">Reference proteome</keyword>
<protein>
    <recommendedName>
        <fullName evidence="5">Metallo-beta-lactamase domain-containing protein</fullName>
    </recommendedName>
</protein>
<accession>A0AA38XJP0</accession>
<dbReference type="CDD" id="cd07730">
    <property type="entry name" value="metallo-hydrolase-like_MBL-fold"/>
    <property type="match status" value="1"/>
</dbReference>
<feature type="domain" description="Metallo-beta-lactamase" evidence="5">
    <location>
        <begin position="51"/>
        <end position="264"/>
    </location>
</feature>
<dbReference type="Gene3D" id="3.60.15.10">
    <property type="entry name" value="Ribonuclease Z/Hydroxyacylglutathione hydrolase-like"/>
    <property type="match status" value="1"/>
</dbReference>
<dbReference type="InterPro" id="IPR051013">
    <property type="entry name" value="MBL_superfamily_lactonases"/>
</dbReference>